<keyword evidence="4" id="KW-0804">Transcription</keyword>
<dbReference type="InterPro" id="IPR036879">
    <property type="entry name" value="TF_MADSbox_sf"/>
</dbReference>
<keyword evidence="5" id="KW-0539">Nucleus</keyword>
<dbReference type="SUPFAM" id="SSF55455">
    <property type="entry name" value="SRF-like"/>
    <property type="match status" value="1"/>
</dbReference>
<proteinExistence type="predicted"/>
<dbReference type="InterPro" id="IPR002100">
    <property type="entry name" value="TF_MADSbox"/>
</dbReference>
<evidence type="ECO:0000256" key="1">
    <source>
        <dbReference type="ARBA" id="ARBA00004123"/>
    </source>
</evidence>
<sequence>MVKRGGTKRKAEIKKITDKSSKAVTFTKRRDGLFSKAAQLCLLGDAQIAILATPSSSHSNVSFFSFGHSSVDSVVSAYLSGQRPAPPPVPEDSREMREDIAVCMARKELGLGYWWEDEKLLASKSREEIMEAMESMQILWKAAERLRDEDVVEFDQRKGSLEKEEDMSNSYVADQTLITTEDDQIIAVCDSFFNYNNNNAALSTTPPDEDEHHHQIEAVSENYCSNKNALLSPAAAAGGLNDLANVDLDTIFEGTDYFLCNLRRKLMQLKQVLFPLSTSVDLNSLGEDILKLSDDGDSGVTSSEYILKLACIYSVEGSSWGSSDMHGPGQGMTTFIACVCLLLSLRRFCHRVSESLKCSLISTFACSSEFPDEVDIDQPQENVLQKSLLVSYSGRSQDYVILSAFDNVARTQKLVLKQAVKLYVMI</sequence>
<keyword evidence="3" id="KW-0238">DNA-binding</keyword>
<dbReference type="GO" id="GO:0045944">
    <property type="term" value="P:positive regulation of transcription by RNA polymerase II"/>
    <property type="evidence" value="ECO:0007669"/>
    <property type="project" value="InterPro"/>
</dbReference>
<dbReference type="PRINTS" id="PR00404">
    <property type="entry name" value="MADSDOMAIN"/>
</dbReference>
<evidence type="ECO:0000256" key="4">
    <source>
        <dbReference type="ARBA" id="ARBA00023163"/>
    </source>
</evidence>
<evidence type="ECO:0000256" key="5">
    <source>
        <dbReference type="ARBA" id="ARBA00023242"/>
    </source>
</evidence>
<gene>
    <name evidence="7" type="ORF">F2Q68_00038529</name>
</gene>
<dbReference type="PROSITE" id="PS50066">
    <property type="entry name" value="MADS_BOX_2"/>
    <property type="match status" value="1"/>
</dbReference>
<dbReference type="PANTHER" id="PTHR11945">
    <property type="entry name" value="MADS BOX PROTEIN"/>
    <property type="match status" value="1"/>
</dbReference>
<dbReference type="GO" id="GO:0046983">
    <property type="term" value="F:protein dimerization activity"/>
    <property type="evidence" value="ECO:0007669"/>
    <property type="project" value="InterPro"/>
</dbReference>
<dbReference type="Pfam" id="PF00319">
    <property type="entry name" value="SRF-TF"/>
    <property type="match status" value="1"/>
</dbReference>
<evidence type="ECO:0000313" key="8">
    <source>
        <dbReference type="Proteomes" id="UP000712281"/>
    </source>
</evidence>
<evidence type="ECO:0000256" key="2">
    <source>
        <dbReference type="ARBA" id="ARBA00023015"/>
    </source>
</evidence>
<evidence type="ECO:0000313" key="7">
    <source>
        <dbReference type="EMBL" id="KAF2620600.1"/>
    </source>
</evidence>
<comment type="caution">
    <text evidence="7">The sequence shown here is derived from an EMBL/GenBank/DDBJ whole genome shotgun (WGS) entry which is preliminary data.</text>
</comment>
<name>A0A8S9MKV6_BRACR</name>
<organism evidence="7 8">
    <name type="scientific">Brassica cretica</name>
    <name type="common">Mustard</name>
    <dbReference type="NCBI Taxonomy" id="69181"/>
    <lineage>
        <taxon>Eukaryota</taxon>
        <taxon>Viridiplantae</taxon>
        <taxon>Streptophyta</taxon>
        <taxon>Embryophyta</taxon>
        <taxon>Tracheophyta</taxon>
        <taxon>Spermatophyta</taxon>
        <taxon>Magnoliopsida</taxon>
        <taxon>eudicotyledons</taxon>
        <taxon>Gunneridae</taxon>
        <taxon>Pentapetalae</taxon>
        <taxon>rosids</taxon>
        <taxon>malvids</taxon>
        <taxon>Brassicales</taxon>
        <taxon>Brassicaceae</taxon>
        <taxon>Brassiceae</taxon>
        <taxon>Brassica</taxon>
    </lineage>
</organism>
<dbReference type="Proteomes" id="UP000712281">
    <property type="component" value="Unassembled WGS sequence"/>
</dbReference>
<reference evidence="7" key="1">
    <citation type="submission" date="2019-12" db="EMBL/GenBank/DDBJ databases">
        <title>Genome sequencing and annotation of Brassica cretica.</title>
        <authorList>
            <person name="Studholme D.J."/>
            <person name="Sarris P.F."/>
        </authorList>
    </citation>
    <scope>NUCLEOTIDE SEQUENCE</scope>
    <source>
        <strain evidence="7">PFS-001/15</strain>
        <tissue evidence="7">Leaf</tissue>
    </source>
</reference>
<dbReference type="CDD" id="cd00266">
    <property type="entry name" value="MADS_SRF_like"/>
    <property type="match status" value="1"/>
</dbReference>
<protein>
    <recommendedName>
        <fullName evidence="6">MADS-box domain-containing protein</fullName>
    </recommendedName>
</protein>
<dbReference type="GO" id="GO:0005634">
    <property type="term" value="C:nucleus"/>
    <property type="evidence" value="ECO:0007669"/>
    <property type="project" value="UniProtKB-SubCell"/>
</dbReference>
<keyword evidence="2" id="KW-0805">Transcription regulation</keyword>
<dbReference type="PANTHER" id="PTHR11945:SF688">
    <property type="entry name" value="MADS-BOX DOMAIN-CONTAINING PROTEIN"/>
    <property type="match status" value="1"/>
</dbReference>
<dbReference type="InterPro" id="IPR033897">
    <property type="entry name" value="SRF-like_MADS-box"/>
</dbReference>
<dbReference type="GO" id="GO:0000978">
    <property type="term" value="F:RNA polymerase II cis-regulatory region sequence-specific DNA binding"/>
    <property type="evidence" value="ECO:0007669"/>
    <property type="project" value="TreeGrafter"/>
</dbReference>
<dbReference type="Gene3D" id="3.40.1810.10">
    <property type="entry name" value="Transcription factor, MADS-box"/>
    <property type="match status" value="1"/>
</dbReference>
<dbReference type="AlphaFoldDB" id="A0A8S9MKV6"/>
<evidence type="ECO:0000259" key="6">
    <source>
        <dbReference type="PROSITE" id="PS50066"/>
    </source>
</evidence>
<dbReference type="EMBL" id="QGKW02000007">
    <property type="protein sequence ID" value="KAF2620600.1"/>
    <property type="molecule type" value="Genomic_DNA"/>
</dbReference>
<comment type="subcellular location">
    <subcellularLocation>
        <location evidence="1">Nucleus</location>
    </subcellularLocation>
</comment>
<evidence type="ECO:0000256" key="3">
    <source>
        <dbReference type="ARBA" id="ARBA00023125"/>
    </source>
</evidence>
<feature type="domain" description="MADS-box" evidence="6">
    <location>
        <begin position="6"/>
        <end position="57"/>
    </location>
</feature>
<dbReference type="SMART" id="SM00432">
    <property type="entry name" value="MADS"/>
    <property type="match status" value="1"/>
</dbReference>
<accession>A0A8S9MKV6</accession>
<dbReference type="GO" id="GO:0000981">
    <property type="term" value="F:DNA-binding transcription factor activity, RNA polymerase II-specific"/>
    <property type="evidence" value="ECO:0007669"/>
    <property type="project" value="InterPro"/>
</dbReference>